<dbReference type="InterPro" id="IPR005320">
    <property type="entry name" value="Peptidase_S51"/>
</dbReference>
<dbReference type="EMBL" id="JBGMEK010000050">
    <property type="protein sequence ID" value="MFA0812656.1"/>
    <property type="molecule type" value="Genomic_DNA"/>
</dbReference>
<dbReference type="PANTHER" id="PTHR20842:SF0">
    <property type="entry name" value="ALPHA-ASPARTYL DIPEPTIDASE"/>
    <property type="match status" value="1"/>
</dbReference>
<evidence type="ECO:0000256" key="4">
    <source>
        <dbReference type="ARBA" id="ARBA00022825"/>
    </source>
</evidence>
<reference evidence="5 6" key="1">
    <citation type="submission" date="2024-08" db="EMBL/GenBank/DDBJ databases">
        <authorList>
            <person name="Ishaq N."/>
        </authorList>
    </citation>
    <scope>NUCLEOTIDE SEQUENCE [LARGE SCALE GENOMIC DNA]</scope>
    <source>
        <strain evidence="5 6">DSM 18651</strain>
    </source>
</reference>
<keyword evidence="6" id="KW-1185">Reference proteome</keyword>
<dbReference type="Proteomes" id="UP001569428">
    <property type="component" value="Unassembled WGS sequence"/>
</dbReference>
<comment type="caution">
    <text evidence="5">The sequence shown here is derived from an EMBL/GenBank/DDBJ whole genome shotgun (WGS) entry which is preliminary data.</text>
</comment>
<accession>A0ABV4P2R6</accession>
<keyword evidence="4" id="KW-0720">Serine protease</keyword>
<evidence type="ECO:0000256" key="2">
    <source>
        <dbReference type="ARBA" id="ARBA00022670"/>
    </source>
</evidence>
<evidence type="ECO:0000313" key="5">
    <source>
        <dbReference type="EMBL" id="MFA0812656.1"/>
    </source>
</evidence>
<keyword evidence="2" id="KW-0645">Protease</keyword>
<dbReference type="SUPFAM" id="SSF52317">
    <property type="entry name" value="Class I glutamine amidotransferase-like"/>
    <property type="match status" value="1"/>
</dbReference>
<name>A0ABV4P2R6_9GAMM</name>
<evidence type="ECO:0000256" key="3">
    <source>
        <dbReference type="ARBA" id="ARBA00022801"/>
    </source>
</evidence>
<keyword evidence="3" id="KW-0378">Hydrolase</keyword>
<dbReference type="Gene3D" id="3.40.50.880">
    <property type="match status" value="1"/>
</dbReference>
<evidence type="ECO:0000256" key="1">
    <source>
        <dbReference type="ARBA" id="ARBA00006534"/>
    </source>
</evidence>
<dbReference type="Pfam" id="PF03575">
    <property type="entry name" value="Peptidase_S51"/>
    <property type="match status" value="1"/>
</dbReference>
<dbReference type="PANTHER" id="PTHR20842">
    <property type="entry name" value="PROTEASE S51 ALPHA-ASPARTYL DIPEPTIDASE"/>
    <property type="match status" value="1"/>
</dbReference>
<gene>
    <name evidence="5" type="ORF">ACCI49_17215</name>
</gene>
<dbReference type="InterPro" id="IPR029062">
    <property type="entry name" value="Class_I_gatase-like"/>
</dbReference>
<organism evidence="5 6">
    <name type="scientific">Microbulbifer epialgicus</name>
    <dbReference type="NCBI Taxonomy" id="393907"/>
    <lineage>
        <taxon>Bacteria</taxon>
        <taxon>Pseudomonadati</taxon>
        <taxon>Pseudomonadota</taxon>
        <taxon>Gammaproteobacteria</taxon>
        <taxon>Cellvibrionales</taxon>
        <taxon>Microbulbiferaceae</taxon>
        <taxon>Microbulbifer</taxon>
    </lineage>
</organism>
<protein>
    <submittedName>
        <fullName evidence="5">Type 1 glutamine amidotransferase-like domain-containing protein</fullName>
    </submittedName>
</protein>
<sequence length="207" mass="22690">MTKLFLTSYLAEVADLIGGCEEGLEGKAVTFIPTASIPEEIDFYVDDARRAFERLGLTVDNLDISTASISEIENKLKNNEYIYVTGGNTFFLLQELRRSGADKVLLEQVKSGKTYIGESAGSVILSPNIAYIQEMDNADAVKGLESYEGLNLVDFYPLPHYGNQPFKDAAEHILSSFSNEINLYPCSNNQVIAVVDGSAELLTVEGE</sequence>
<comment type="similarity">
    <text evidence="1">Belongs to the peptidase S51 family.</text>
</comment>
<evidence type="ECO:0000313" key="6">
    <source>
        <dbReference type="Proteomes" id="UP001569428"/>
    </source>
</evidence>
<dbReference type="RefSeq" id="WP_371840351.1">
    <property type="nucleotide sequence ID" value="NZ_JBGMEK010000050.1"/>
</dbReference>
<proteinExistence type="inferred from homology"/>